<keyword evidence="3" id="KW-0804">Transcription</keyword>
<dbReference type="OrthoDB" id="156657at2"/>
<evidence type="ECO:0000313" key="6">
    <source>
        <dbReference type="EMBL" id="RAQ96572.1"/>
    </source>
</evidence>
<gene>
    <name evidence="6" type="ORF">A4R35_13580</name>
</gene>
<keyword evidence="2" id="KW-0238">DNA-binding</keyword>
<dbReference type="RefSeq" id="WP_112430253.1">
    <property type="nucleotide sequence ID" value="NZ_MCIF01000002.1"/>
</dbReference>
<dbReference type="Gene3D" id="1.10.260.40">
    <property type="entry name" value="lambda repressor-like DNA-binding domains"/>
    <property type="match status" value="1"/>
</dbReference>
<evidence type="ECO:0000256" key="3">
    <source>
        <dbReference type="ARBA" id="ARBA00023163"/>
    </source>
</evidence>
<feature type="region of interest" description="Disordered" evidence="4">
    <location>
        <begin position="333"/>
        <end position="354"/>
    </location>
</feature>
<dbReference type="EMBL" id="MCIF01000002">
    <property type="protein sequence ID" value="RAQ96572.1"/>
    <property type="molecule type" value="Genomic_DNA"/>
</dbReference>
<dbReference type="Gene3D" id="3.40.50.2300">
    <property type="match status" value="2"/>
</dbReference>
<proteinExistence type="predicted"/>
<dbReference type="SUPFAM" id="SSF53822">
    <property type="entry name" value="Periplasmic binding protein-like I"/>
    <property type="match status" value="1"/>
</dbReference>
<dbReference type="PANTHER" id="PTHR30146">
    <property type="entry name" value="LACI-RELATED TRANSCRIPTIONAL REPRESSOR"/>
    <property type="match status" value="1"/>
</dbReference>
<accession>A0A328VK79</accession>
<evidence type="ECO:0000259" key="5">
    <source>
        <dbReference type="PROSITE" id="PS50932"/>
    </source>
</evidence>
<sequence>MPSIREVAERAGVSLGTVSNVLNHPELVAEETRQRVQRIIDELGFVRNGSARQLRAGRSLYIGLVVLDVANPFFTEVARGVEDVASEAGYVVILCNSDDSPEREAHYLRVLEEQRAHGVLITPVLDDHTHLYRLRKRGISVVLLDRPSRQSDLCSVAVDDVHGGELAVEHLLAQGHERIAFVNGPHSIRQCADRLEGVQRAVRAAGADPAQVVLEVTRPFLNAREGERAVEQILSVSEAERPTAIFCANDLLALGVMRGLTRRGFAIPRDFALVGYDDVDFAGMLSTPLTSVRQPKYQLGRSAAELLLDEADHPTTHEHRQLTYQPELIVRESSSYRRPRRSRFTRPGASPTSP</sequence>
<dbReference type="InterPro" id="IPR000843">
    <property type="entry name" value="HTH_LacI"/>
</dbReference>
<evidence type="ECO:0000256" key="1">
    <source>
        <dbReference type="ARBA" id="ARBA00023015"/>
    </source>
</evidence>
<dbReference type="PANTHER" id="PTHR30146:SF109">
    <property type="entry name" value="HTH-TYPE TRANSCRIPTIONAL REGULATOR GALS"/>
    <property type="match status" value="1"/>
</dbReference>
<dbReference type="Proteomes" id="UP000248706">
    <property type="component" value="Unassembled WGS sequence"/>
</dbReference>
<evidence type="ECO:0000256" key="4">
    <source>
        <dbReference type="SAM" id="MobiDB-lite"/>
    </source>
</evidence>
<evidence type="ECO:0000256" key="2">
    <source>
        <dbReference type="ARBA" id="ARBA00023125"/>
    </source>
</evidence>
<dbReference type="CDD" id="cd01392">
    <property type="entry name" value="HTH_LacI"/>
    <property type="match status" value="1"/>
</dbReference>
<comment type="caution">
    <text evidence="6">The sequence shown here is derived from an EMBL/GenBank/DDBJ whole genome shotgun (WGS) entry which is preliminary data.</text>
</comment>
<dbReference type="InterPro" id="IPR010982">
    <property type="entry name" value="Lambda_DNA-bd_dom_sf"/>
</dbReference>
<keyword evidence="7" id="KW-1185">Reference proteome</keyword>
<dbReference type="GO" id="GO:0000976">
    <property type="term" value="F:transcription cis-regulatory region binding"/>
    <property type="evidence" value="ECO:0007669"/>
    <property type="project" value="TreeGrafter"/>
</dbReference>
<organism evidence="6 7">
    <name type="scientific">Thermogemmatispora tikiterensis</name>
    <dbReference type="NCBI Taxonomy" id="1825093"/>
    <lineage>
        <taxon>Bacteria</taxon>
        <taxon>Bacillati</taxon>
        <taxon>Chloroflexota</taxon>
        <taxon>Ktedonobacteria</taxon>
        <taxon>Thermogemmatisporales</taxon>
        <taxon>Thermogemmatisporaceae</taxon>
        <taxon>Thermogemmatispora</taxon>
    </lineage>
</organism>
<dbReference type="SUPFAM" id="SSF47413">
    <property type="entry name" value="lambda repressor-like DNA-binding domains"/>
    <property type="match status" value="1"/>
</dbReference>
<reference evidence="6 7" key="1">
    <citation type="submission" date="2016-08" db="EMBL/GenBank/DDBJ databases">
        <title>Analysis of Carbohydrate Active Enzymes in Thermogemmatispora T81 Reveals Carbohydrate Degradation Ability.</title>
        <authorList>
            <person name="Tomazini A."/>
            <person name="Lal S."/>
            <person name="Stott M."/>
            <person name="Henrissat B."/>
            <person name="Polikarpov I."/>
            <person name="Sparling R."/>
            <person name="Levin D.B."/>
        </authorList>
    </citation>
    <scope>NUCLEOTIDE SEQUENCE [LARGE SCALE GENOMIC DNA]</scope>
    <source>
        <strain evidence="6 7">T81</strain>
    </source>
</reference>
<feature type="domain" description="HTH lacI-type" evidence="5">
    <location>
        <begin position="2"/>
        <end position="56"/>
    </location>
</feature>
<name>A0A328VK79_9CHLR</name>
<dbReference type="Pfam" id="PF13377">
    <property type="entry name" value="Peripla_BP_3"/>
    <property type="match status" value="1"/>
</dbReference>
<dbReference type="Pfam" id="PF00356">
    <property type="entry name" value="LacI"/>
    <property type="match status" value="1"/>
</dbReference>
<protein>
    <submittedName>
        <fullName evidence="6">LacI family transcriptional regulator</fullName>
    </submittedName>
</protein>
<dbReference type="CDD" id="cd06293">
    <property type="entry name" value="PBP1_LacI-like"/>
    <property type="match status" value="1"/>
</dbReference>
<evidence type="ECO:0000313" key="7">
    <source>
        <dbReference type="Proteomes" id="UP000248706"/>
    </source>
</evidence>
<dbReference type="InterPro" id="IPR028082">
    <property type="entry name" value="Peripla_BP_I"/>
</dbReference>
<dbReference type="AlphaFoldDB" id="A0A328VK79"/>
<dbReference type="SMART" id="SM00354">
    <property type="entry name" value="HTH_LACI"/>
    <property type="match status" value="1"/>
</dbReference>
<dbReference type="InterPro" id="IPR046335">
    <property type="entry name" value="LacI/GalR-like_sensor"/>
</dbReference>
<dbReference type="GO" id="GO:0003700">
    <property type="term" value="F:DNA-binding transcription factor activity"/>
    <property type="evidence" value="ECO:0007669"/>
    <property type="project" value="TreeGrafter"/>
</dbReference>
<dbReference type="PROSITE" id="PS00356">
    <property type="entry name" value="HTH_LACI_1"/>
    <property type="match status" value="1"/>
</dbReference>
<dbReference type="PROSITE" id="PS50932">
    <property type="entry name" value="HTH_LACI_2"/>
    <property type="match status" value="1"/>
</dbReference>
<keyword evidence="1" id="KW-0805">Transcription regulation</keyword>